<name>A0A9W8AE94_9FUNG</name>
<dbReference type="InterPro" id="IPR028211">
    <property type="entry name" value="Ntr2"/>
</dbReference>
<comment type="caution">
    <text evidence="5">The sequence shown here is derived from an EMBL/GenBank/DDBJ whole genome shotgun (WGS) entry which is preliminary data.</text>
</comment>
<feature type="coiled-coil region" evidence="3">
    <location>
        <begin position="405"/>
        <end position="446"/>
    </location>
</feature>
<dbReference type="PANTHER" id="PTHR12214">
    <property type="entry name" value="GC-RICH SEQUENCE DNA-BINDING FACTOR"/>
    <property type="match status" value="1"/>
</dbReference>
<evidence type="ECO:0000313" key="5">
    <source>
        <dbReference type="EMBL" id="KAJ1925622.1"/>
    </source>
</evidence>
<dbReference type="OrthoDB" id="429427at2759"/>
<accession>A0A9W8AE94</accession>
<evidence type="ECO:0000256" key="3">
    <source>
        <dbReference type="SAM" id="Coils"/>
    </source>
</evidence>
<dbReference type="PANTHER" id="PTHR12214:SF0">
    <property type="entry name" value="LD29489P"/>
    <property type="match status" value="1"/>
</dbReference>
<gene>
    <name evidence="5" type="ORF">IWQ60_004445</name>
</gene>
<evidence type="ECO:0000313" key="6">
    <source>
        <dbReference type="Proteomes" id="UP001150569"/>
    </source>
</evidence>
<dbReference type="AlphaFoldDB" id="A0A9W8AE94"/>
<dbReference type="GO" id="GO:0071008">
    <property type="term" value="C:U2-type post-mRNA release spliceosomal complex"/>
    <property type="evidence" value="ECO:0007669"/>
    <property type="project" value="InterPro"/>
</dbReference>
<evidence type="ECO:0000256" key="4">
    <source>
        <dbReference type="SAM" id="MobiDB-lite"/>
    </source>
</evidence>
<reference evidence="5" key="1">
    <citation type="submission" date="2022-07" db="EMBL/GenBank/DDBJ databases">
        <title>Phylogenomic reconstructions and comparative analyses of Kickxellomycotina fungi.</title>
        <authorList>
            <person name="Reynolds N.K."/>
            <person name="Stajich J.E."/>
            <person name="Barry K."/>
            <person name="Grigoriev I.V."/>
            <person name="Crous P."/>
            <person name="Smith M.E."/>
        </authorList>
    </citation>
    <scope>NUCLEOTIDE SEQUENCE</scope>
    <source>
        <strain evidence="5">RSA 861</strain>
    </source>
</reference>
<protein>
    <submittedName>
        <fullName evidence="5">Uncharacterized protein</fullName>
    </submittedName>
</protein>
<feature type="region of interest" description="Disordered" evidence="4">
    <location>
        <begin position="454"/>
        <end position="484"/>
    </location>
</feature>
<keyword evidence="3" id="KW-0175">Coiled coil</keyword>
<evidence type="ECO:0000256" key="2">
    <source>
        <dbReference type="ARBA" id="ARBA00023242"/>
    </source>
</evidence>
<dbReference type="EMBL" id="JANBPT010000215">
    <property type="protein sequence ID" value="KAJ1925622.1"/>
    <property type="molecule type" value="Genomic_DNA"/>
</dbReference>
<dbReference type="InterPro" id="IPR012890">
    <property type="entry name" value="GCFC2-like"/>
</dbReference>
<comment type="subcellular location">
    <subcellularLocation>
        <location evidence="1">Nucleus</location>
    </subcellularLocation>
</comment>
<feature type="region of interest" description="Disordered" evidence="4">
    <location>
        <begin position="38"/>
        <end position="151"/>
    </location>
</feature>
<keyword evidence="6" id="KW-1185">Reference proteome</keyword>
<organism evidence="5 6">
    <name type="scientific">Tieghemiomyces parasiticus</name>
    <dbReference type="NCBI Taxonomy" id="78921"/>
    <lineage>
        <taxon>Eukaryota</taxon>
        <taxon>Fungi</taxon>
        <taxon>Fungi incertae sedis</taxon>
        <taxon>Zoopagomycota</taxon>
        <taxon>Kickxellomycotina</taxon>
        <taxon>Dimargaritomycetes</taxon>
        <taxon>Dimargaritales</taxon>
        <taxon>Dimargaritaceae</taxon>
        <taxon>Tieghemiomyces</taxon>
    </lineage>
</organism>
<keyword evidence="2" id="KW-0539">Nucleus</keyword>
<proteinExistence type="predicted"/>
<dbReference type="Pfam" id="PF15458">
    <property type="entry name" value="NTR2"/>
    <property type="match status" value="1"/>
</dbReference>
<feature type="compositionally biased region" description="Basic and acidic residues" evidence="4">
    <location>
        <begin position="202"/>
        <end position="225"/>
    </location>
</feature>
<sequence length="484" mass="52960">MPEPLTATRTALPTAEEMAAALAEPASASTTTLTSALDDVRLDPTPSHGAATPSVTIGARRSRGGRSTVSRKPVVSIGPPGVDEDAMEPAAYESRDLPSVRLGGRPKTTTSRPAQARLATPVGQTAQDHVQAEGDQNDDLTDGQIDHPPPAFALRKSAASLSFARRKDRKARANDLASTDSTIPLLSPASSAGSSYTPEYLEQLKKDSFRAEPTPKPKDTQRSPEELMALINQQIGEGRTPDPELITAVRKHRERQRDITSTPAKPVPKAAPEFISLDSDGSDSELKRIIQQENEETLAAEDDELLLNQGDQDMPIGHNSIMNSREKQRQERRQAVNEIENEVLDDQDDEVRRWEMDQIRKGGAQEALGVFKHDTESLLHKVNSAIRVTPVPALKDLRSNWAARLARLQDVQTRNRAELERVEKEITLTTEAAQAAEAEKHRLRQRHDHYIDLLKAREAGEEDDAGSRDNFTGGGGDGTTPVEP</sequence>
<dbReference type="GO" id="GO:0000390">
    <property type="term" value="P:spliceosomal complex disassembly"/>
    <property type="evidence" value="ECO:0007669"/>
    <property type="project" value="InterPro"/>
</dbReference>
<dbReference type="Proteomes" id="UP001150569">
    <property type="component" value="Unassembled WGS sequence"/>
</dbReference>
<feature type="compositionally biased region" description="Low complexity" evidence="4">
    <location>
        <begin position="184"/>
        <end position="195"/>
    </location>
</feature>
<dbReference type="GO" id="GO:0003677">
    <property type="term" value="F:DNA binding"/>
    <property type="evidence" value="ECO:0007669"/>
    <property type="project" value="InterPro"/>
</dbReference>
<feature type="region of interest" description="Disordered" evidence="4">
    <location>
        <begin position="172"/>
        <end position="226"/>
    </location>
</feature>
<evidence type="ECO:0000256" key="1">
    <source>
        <dbReference type="ARBA" id="ARBA00004123"/>
    </source>
</evidence>